<reference evidence="1 2" key="1">
    <citation type="submission" date="2017-11" db="EMBL/GenBank/DDBJ databases">
        <authorList>
            <person name="Han C.G."/>
        </authorList>
    </citation>
    <scope>NUCLEOTIDE SEQUENCE [LARGE SCALE GENOMIC DNA]</scope>
    <source>
        <strain evidence="1 2">A8</strain>
    </source>
</reference>
<gene>
    <name evidence="1" type="ORF">CWN47_34800</name>
</gene>
<proteinExistence type="predicted"/>
<accession>A0A2N4YQ40</accession>
<evidence type="ECO:0000313" key="1">
    <source>
        <dbReference type="EMBL" id="PLM81915.1"/>
    </source>
</evidence>
<name>A0A2N4YQ40_KLEVA</name>
<organism evidence="1 2">
    <name type="scientific">Klebsiella variicola</name>
    <dbReference type="NCBI Taxonomy" id="244366"/>
    <lineage>
        <taxon>Bacteria</taxon>
        <taxon>Pseudomonadati</taxon>
        <taxon>Pseudomonadota</taxon>
        <taxon>Gammaproteobacteria</taxon>
        <taxon>Enterobacterales</taxon>
        <taxon>Enterobacteriaceae</taxon>
        <taxon>Klebsiella/Raoultella group</taxon>
        <taxon>Klebsiella</taxon>
        <taxon>Klebsiella pneumoniae complex</taxon>
    </lineage>
</organism>
<sequence>MMRQDKNNKSSNGKFHFDKKDKDIKTKSITSLRTHCISVRLNEKELDILNSQRKIYSKGEWLRMVLLQKSPPVIPTINTEAWKALTDISQKLNRVAIHIDGKSKDSQLTHTELFAVKRLLVELRNNLLRTDFGSIYREGYAEDQEG</sequence>
<dbReference type="Proteomes" id="UP000234412">
    <property type="component" value="Unassembled WGS sequence"/>
</dbReference>
<evidence type="ECO:0000313" key="2">
    <source>
        <dbReference type="Proteomes" id="UP000234412"/>
    </source>
</evidence>
<dbReference type="EMBL" id="PIDP01002190">
    <property type="protein sequence ID" value="PLM81915.1"/>
    <property type="molecule type" value="Genomic_DNA"/>
</dbReference>
<comment type="caution">
    <text evidence="1">The sequence shown here is derived from an EMBL/GenBank/DDBJ whole genome shotgun (WGS) entry which is preliminary data.</text>
</comment>
<dbReference type="AlphaFoldDB" id="A0A2N4YQ40"/>
<reference evidence="1 2" key="2">
    <citation type="submission" date="2018-01" db="EMBL/GenBank/DDBJ databases">
        <title>Genomic study of Klebsiella pneumoniae.</title>
        <authorList>
            <person name="Yang Y."/>
            <person name="Bicalho R."/>
        </authorList>
    </citation>
    <scope>NUCLEOTIDE SEQUENCE [LARGE SCALE GENOMIC DNA]</scope>
    <source>
        <strain evidence="1 2">A8</strain>
    </source>
</reference>
<protein>
    <submittedName>
        <fullName evidence="1">Uncharacterized protein</fullName>
    </submittedName>
</protein>